<name>A0ABP7UGZ5_9ACTN</name>
<protein>
    <submittedName>
        <fullName evidence="1">Uncharacterized protein</fullName>
    </submittedName>
</protein>
<proteinExistence type="predicted"/>
<evidence type="ECO:0000313" key="2">
    <source>
        <dbReference type="Proteomes" id="UP001499984"/>
    </source>
</evidence>
<accession>A0ABP7UGZ5</accession>
<reference evidence="2" key="1">
    <citation type="journal article" date="2019" name="Int. J. Syst. Evol. Microbiol.">
        <title>The Global Catalogue of Microorganisms (GCM) 10K type strain sequencing project: providing services to taxonomists for standard genome sequencing and annotation.</title>
        <authorList>
            <consortium name="The Broad Institute Genomics Platform"/>
            <consortium name="The Broad Institute Genome Sequencing Center for Infectious Disease"/>
            <person name="Wu L."/>
            <person name="Ma J."/>
        </authorList>
    </citation>
    <scope>NUCLEOTIDE SEQUENCE [LARGE SCALE GENOMIC DNA]</scope>
    <source>
        <strain evidence="2">JCM 16925</strain>
    </source>
</reference>
<gene>
    <name evidence="1" type="ORF">GCM10022233_09790</name>
</gene>
<dbReference type="Proteomes" id="UP001499984">
    <property type="component" value="Unassembled WGS sequence"/>
</dbReference>
<sequence>MRGVPEVGSSGQVTQAAYTDPVPVYAASLLVVVRYFGSRPNSDLDQR</sequence>
<organism evidence="1 2">
    <name type="scientific">Streptomyces shaanxiensis</name>
    <dbReference type="NCBI Taxonomy" id="653357"/>
    <lineage>
        <taxon>Bacteria</taxon>
        <taxon>Bacillati</taxon>
        <taxon>Actinomycetota</taxon>
        <taxon>Actinomycetes</taxon>
        <taxon>Kitasatosporales</taxon>
        <taxon>Streptomycetaceae</taxon>
        <taxon>Streptomyces</taxon>
    </lineage>
</organism>
<comment type="caution">
    <text evidence="1">The sequence shown here is derived from an EMBL/GenBank/DDBJ whole genome shotgun (WGS) entry which is preliminary data.</text>
</comment>
<evidence type="ECO:0000313" key="1">
    <source>
        <dbReference type="EMBL" id="GAA4042783.1"/>
    </source>
</evidence>
<dbReference type="EMBL" id="BAAAZY010000005">
    <property type="protein sequence ID" value="GAA4042783.1"/>
    <property type="molecule type" value="Genomic_DNA"/>
</dbReference>
<keyword evidence="2" id="KW-1185">Reference proteome</keyword>